<dbReference type="Gene3D" id="2.130.10.10">
    <property type="entry name" value="YVTN repeat-like/Quinoprotein amine dehydrogenase"/>
    <property type="match status" value="1"/>
</dbReference>
<comment type="caution">
    <text evidence="2">The sequence shown here is derived from an EMBL/GenBank/DDBJ whole genome shotgun (WGS) entry which is preliminary data.</text>
</comment>
<evidence type="ECO:0000313" key="2">
    <source>
        <dbReference type="EMBL" id="CAG8510143.1"/>
    </source>
</evidence>
<dbReference type="PROSITE" id="PS50082">
    <property type="entry name" value="WD_REPEATS_2"/>
    <property type="match status" value="1"/>
</dbReference>
<feature type="repeat" description="WD" evidence="1">
    <location>
        <begin position="212"/>
        <end position="243"/>
    </location>
</feature>
<protein>
    <submittedName>
        <fullName evidence="2">5528_t:CDS:1</fullName>
    </submittedName>
</protein>
<dbReference type="InterPro" id="IPR001680">
    <property type="entry name" value="WD40_rpt"/>
</dbReference>
<evidence type="ECO:0000256" key="1">
    <source>
        <dbReference type="PROSITE-ProRule" id="PRU00221"/>
    </source>
</evidence>
<dbReference type="Proteomes" id="UP000789901">
    <property type="component" value="Unassembled WGS sequence"/>
</dbReference>
<dbReference type="InterPro" id="IPR015943">
    <property type="entry name" value="WD40/YVTN_repeat-like_dom_sf"/>
</dbReference>
<dbReference type="InterPro" id="IPR011047">
    <property type="entry name" value="Quinoprotein_ADH-like_sf"/>
</dbReference>
<organism evidence="2 3">
    <name type="scientific">Gigaspora margarita</name>
    <dbReference type="NCBI Taxonomy" id="4874"/>
    <lineage>
        <taxon>Eukaryota</taxon>
        <taxon>Fungi</taxon>
        <taxon>Fungi incertae sedis</taxon>
        <taxon>Mucoromycota</taxon>
        <taxon>Glomeromycotina</taxon>
        <taxon>Glomeromycetes</taxon>
        <taxon>Diversisporales</taxon>
        <taxon>Gigasporaceae</taxon>
        <taxon>Gigaspora</taxon>
    </lineage>
</organism>
<accession>A0ABM8W2T0</accession>
<reference evidence="2 3" key="1">
    <citation type="submission" date="2021-06" db="EMBL/GenBank/DDBJ databases">
        <authorList>
            <person name="Kallberg Y."/>
            <person name="Tangrot J."/>
            <person name="Rosling A."/>
        </authorList>
    </citation>
    <scope>NUCLEOTIDE SEQUENCE [LARGE SCALE GENOMIC DNA]</scope>
    <source>
        <strain evidence="2 3">120-4 pot B 10/14</strain>
    </source>
</reference>
<dbReference type="SUPFAM" id="SSF50998">
    <property type="entry name" value="Quinoprotein alcohol dehydrogenase-like"/>
    <property type="match status" value="1"/>
</dbReference>
<sequence>KKNASKIRKRKKIRMAPSFAILNPEEILDAFIDLLKSTKEFHIRRYNRGEISKEVYEKTIKSLVELEIQMKGLEYEKEISNYKKTIEEIYNQIDNIGIRDSNYLHYVNLKHTNSKTQNFKIMKHNMNADGDDWVSFTTMDIVASPKNGSKYLLAATNNENGRIIMFKTFNTINCVIDDQQNEINNNEVEKLKGHINNVDSKICNSEYDNDKLSDHSDVVCEMWYDEERDLLITCSFDKCVKIWGSNELCRELMKNLKEKGEKKRIQGLFVRRNTIV</sequence>
<proteinExistence type="predicted"/>
<keyword evidence="3" id="KW-1185">Reference proteome</keyword>
<name>A0ABM8W2T0_GIGMA</name>
<evidence type="ECO:0000313" key="3">
    <source>
        <dbReference type="Proteomes" id="UP000789901"/>
    </source>
</evidence>
<feature type="non-terminal residue" evidence="2">
    <location>
        <position position="1"/>
    </location>
</feature>
<dbReference type="EMBL" id="CAJVQB010000853">
    <property type="protein sequence ID" value="CAG8510143.1"/>
    <property type="molecule type" value="Genomic_DNA"/>
</dbReference>
<keyword evidence="1" id="KW-0853">WD repeat</keyword>
<gene>
    <name evidence="2" type="ORF">GMARGA_LOCUS2640</name>
</gene>